<dbReference type="Gene3D" id="1.20.141.10">
    <property type="entry name" value="Chitosanase, subunit A, domain 1"/>
    <property type="match status" value="1"/>
</dbReference>
<gene>
    <name evidence="2" type="ORF">ONB1V03_LOCUS20288</name>
</gene>
<dbReference type="OrthoDB" id="76114at2759"/>
<dbReference type="EMBL" id="CAJPVJ010034179">
    <property type="protein sequence ID" value="CAG2180867.1"/>
    <property type="molecule type" value="Genomic_DNA"/>
</dbReference>
<keyword evidence="3" id="KW-1185">Reference proteome</keyword>
<feature type="signal peptide" evidence="1">
    <location>
        <begin position="1"/>
        <end position="18"/>
    </location>
</feature>
<dbReference type="Gene3D" id="3.30.386.10">
    <property type="entry name" value="Chitosanase, subunit A, domain 2"/>
    <property type="match status" value="1"/>
</dbReference>
<dbReference type="GO" id="GO:0005975">
    <property type="term" value="P:carbohydrate metabolic process"/>
    <property type="evidence" value="ECO:0007669"/>
    <property type="project" value="InterPro"/>
</dbReference>
<dbReference type="AlphaFoldDB" id="A0A7R9QZW8"/>
<sequence>MKFSLVFVLVFVVYRVGADLPAAAKKRCEEYTSIFENDTIELQYAYCEDIGDGRGYTSGRAGFCTGTGDAVVVVRKYTAKKADNPLAKFLPELEKLAKSGSGSTKNLKGYVEAWKEAAKDSAFHQVQDEVSDEMYYRYA</sequence>
<dbReference type="InterPro" id="IPR023346">
    <property type="entry name" value="Lysozyme-like_dom_sf"/>
</dbReference>
<keyword evidence="1" id="KW-0732">Signal</keyword>
<evidence type="ECO:0000256" key="1">
    <source>
        <dbReference type="SAM" id="SignalP"/>
    </source>
</evidence>
<dbReference type="Pfam" id="PF01374">
    <property type="entry name" value="Glyco_hydro_46"/>
    <property type="match status" value="1"/>
</dbReference>
<organism evidence="2">
    <name type="scientific">Oppiella nova</name>
    <dbReference type="NCBI Taxonomy" id="334625"/>
    <lineage>
        <taxon>Eukaryota</taxon>
        <taxon>Metazoa</taxon>
        <taxon>Ecdysozoa</taxon>
        <taxon>Arthropoda</taxon>
        <taxon>Chelicerata</taxon>
        <taxon>Arachnida</taxon>
        <taxon>Acari</taxon>
        <taxon>Acariformes</taxon>
        <taxon>Sarcoptiformes</taxon>
        <taxon>Oribatida</taxon>
        <taxon>Brachypylina</taxon>
        <taxon>Oppioidea</taxon>
        <taxon>Oppiidae</taxon>
        <taxon>Oppiella</taxon>
    </lineage>
</organism>
<dbReference type="Proteomes" id="UP000728032">
    <property type="component" value="Unassembled WGS sequence"/>
</dbReference>
<dbReference type="SUPFAM" id="SSF53955">
    <property type="entry name" value="Lysozyme-like"/>
    <property type="match status" value="1"/>
</dbReference>
<accession>A0A7R9QZW8</accession>
<dbReference type="InterPro" id="IPR000400">
    <property type="entry name" value="Glyco_hydro_46"/>
</dbReference>
<dbReference type="GO" id="GO:0005576">
    <property type="term" value="C:extracellular region"/>
    <property type="evidence" value="ECO:0007669"/>
    <property type="project" value="InterPro"/>
</dbReference>
<dbReference type="InterPro" id="IPR023099">
    <property type="entry name" value="Glyco_hydro_46_N"/>
</dbReference>
<reference evidence="2" key="1">
    <citation type="submission" date="2020-11" db="EMBL/GenBank/DDBJ databases">
        <authorList>
            <person name="Tran Van P."/>
        </authorList>
    </citation>
    <scope>NUCLEOTIDE SEQUENCE</scope>
</reference>
<evidence type="ECO:0000313" key="2">
    <source>
        <dbReference type="EMBL" id="CAD7663730.1"/>
    </source>
</evidence>
<proteinExistence type="predicted"/>
<protein>
    <recommendedName>
        <fullName evidence="4">Chitosanase</fullName>
    </recommendedName>
</protein>
<dbReference type="EMBL" id="OC949004">
    <property type="protein sequence ID" value="CAD7663730.1"/>
    <property type="molecule type" value="Genomic_DNA"/>
</dbReference>
<name>A0A7R9QZW8_9ACAR</name>
<dbReference type="GO" id="GO:0016977">
    <property type="term" value="F:chitosanase activity"/>
    <property type="evidence" value="ECO:0007669"/>
    <property type="project" value="InterPro"/>
</dbReference>
<evidence type="ECO:0008006" key="4">
    <source>
        <dbReference type="Google" id="ProtNLM"/>
    </source>
</evidence>
<evidence type="ECO:0000313" key="3">
    <source>
        <dbReference type="Proteomes" id="UP000728032"/>
    </source>
</evidence>
<feature type="chain" id="PRO_5036403873" description="Chitosanase" evidence="1">
    <location>
        <begin position="19"/>
        <end position="139"/>
    </location>
</feature>